<keyword evidence="5" id="KW-0805">Transcription regulation</keyword>
<evidence type="ECO:0000313" key="9">
    <source>
        <dbReference type="Proteomes" id="UP001230005"/>
    </source>
</evidence>
<comment type="similarity">
    <text evidence="1">Belongs to the FlgM family.</text>
</comment>
<proteinExistence type="inferred from homology"/>
<organism evidence="8 9">
    <name type="scientific">Evansella vedderi</name>
    <dbReference type="NCBI Taxonomy" id="38282"/>
    <lineage>
        <taxon>Bacteria</taxon>
        <taxon>Bacillati</taxon>
        <taxon>Bacillota</taxon>
        <taxon>Bacilli</taxon>
        <taxon>Bacillales</taxon>
        <taxon>Bacillaceae</taxon>
        <taxon>Evansella</taxon>
    </lineage>
</organism>
<gene>
    <name evidence="8" type="ORF">J2S74_001905</name>
</gene>
<evidence type="ECO:0000256" key="6">
    <source>
        <dbReference type="ARBA" id="ARBA00023163"/>
    </source>
</evidence>
<evidence type="ECO:0000256" key="5">
    <source>
        <dbReference type="ARBA" id="ARBA00023015"/>
    </source>
</evidence>
<dbReference type="EMBL" id="JAUSUG010000006">
    <property type="protein sequence ID" value="MDQ0254526.1"/>
    <property type="molecule type" value="Genomic_DNA"/>
</dbReference>
<dbReference type="InterPro" id="IPR031316">
    <property type="entry name" value="FlgM_C"/>
</dbReference>
<dbReference type="InterPro" id="IPR035890">
    <property type="entry name" value="Anti-sigma-28_factor_FlgM_sf"/>
</dbReference>
<keyword evidence="8" id="KW-0282">Flagellum</keyword>
<reference evidence="8 9" key="1">
    <citation type="submission" date="2023-07" db="EMBL/GenBank/DDBJ databases">
        <title>Genomic Encyclopedia of Type Strains, Phase IV (KMG-IV): sequencing the most valuable type-strain genomes for metagenomic binning, comparative biology and taxonomic classification.</title>
        <authorList>
            <person name="Goeker M."/>
        </authorList>
    </citation>
    <scope>NUCLEOTIDE SEQUENCE [LARGE SCALE GENOMIC DNA]</scope>
    <source>
        <strain evidence="8 9">DSM 9768</strain>
    </source>
</reference>
<evidence type="ECO:0000256" key="1">
    <source>
        <dbReference type="ARBA" id="ARBA00005322"/>
    </source>
</evidence>
<evidence type="ECO:0000256" key="2">
    <source>
        <dbReference type="ARBA" id="ARBA00017823"/>
    </source>
</evidence>
<sequence>MKINPLHSVNAYRKQQEVNVQKTSSISQKRDQVQISSAAKKMQQSTQISAERQEKLNQIKEKIDSGTYEVKPKEVARKFYEFWDK</sequence>
<dbReference type="NCBIfam" id="TIGR03824">
    <property type="entry name" value="FlgM_jcvi"/>
    <property type="match status" value="1"/>
</dbReference>
<dbReference type="Pfam" id="PF04316">
    <property type="entry name" value="FlgM"/>
    <property type="match status" value="1"/>
</dbReference>
<evidence type="ECO:0000259" key="7">
    <source>
        <dbReference type="Pfam" id="PF04316"/>
    </source>
</evidence>
<dbReference type="RefSeq" id="WP_307324594.1">
    <property type="nucleotide sequence ID" value="NZ_JAUSUG010000006.1"/>
</dbReference>
<accession>A0ABT9ZTF4</accession>
<keyword evidence="8" id="KW-0966">Cell projection</keyword>
<dbReference type="Gene3D" id="6.10.140.30">
    <property type="entry name" value="Anti-sigma-28 factor FlgM"/>
    <property type="match status" value="1"/>
</dbReference>
<feature type="domain" description="Anti-sigma-28 factor FlgM C-terminal" evidence="7">
    <location>
        <begin position="31"/>
        <end position="79"/>
    </location>
</feature>
<dbReference type="Proteomes" id="UP001230005">
    <property type="component" value="Unassembled WGS sequence"/>
</dbReference>
<keyword evidence="8" id="KW-0969">Cilium</keyword>
<dbReference type="InterPro" id="IPR007412">
    <property type="entry name" value="FlgM"/>
</dbReference>
<protein>
    <recommendedName>
        <fullName evidence="2">Negative regulator of flagellin synthesis</fullName>
    </recommendedName>
</protein>
<evidence type="ECO:0000313" key="8">
    <source>
        <dbReference type="EMBL" id="MDQ0254526.1"/>
    </source>
</evidence>
<dbReference type="SUPFAM" id="SSF101498">
    <property type="entry name" value="Anti-sigma factor FlgM"/>
    <property type="match status" value="1"/>
</dbReference>
<evidence type="ECO:0000256" key="4">
    <source>
        <dbReference type="ARBA" id="ARBA00022795"/>
    </source>
</evidence>
<name>A0ABT9ZTF4_9BACI</name>
<keyword evidence="3" id="KW-0678">Repressor</keyword>
<keyword evidence="4" id="KW-1005">Bacterial flagellum biogenesis</keyword>
<comment type="caution">
    <text evidence="8">The sequence shown here is derived from an EMBL/GenBank/DDBJ whole genome shotgun (WGS) entry which is preliminary data.</text>
</comment>
<keyword evidence="9" id="KW-1185">Reference proteome</keyword>
<evidence type="ECO:0000256" key="3">
    <source>
        <dbReference type="ARBA" id="ARBA00022491"/>
    </source>
</evidence>
<keyword evidence="6" id="KW-0804">Transcription</keyword>